<evidence type="ECO:0000313" key="2">
    <source>
        <dbReference type="EMBL" id="CUO74431.1"/>
    </source>
</evidence>
<dbReference type="Gene3D" id="3.40.50.1820">
    <property type="entry name" value="alpha/beta hydrolase"/>
    <property type="match status" value="1"/>
</dbReference>
<evidence type="ECO:0000313" key="3">
    <source>
        <dbReference type="Proteomes" id="UP000095419"/>
    </source>
</evidence>
<dbReference type="GO" id="GO:0052689">
    <property type="term" value="F:carboxylic ester hydrolase activity"/>
    <property type="evidence" value="ECO:0007669"/>
    <property type="project" value="TreeGrafter"/>
</dbReference>
<dbReference type="EMBL" id="CYZF01000006">
    <property type="protein sequence ID" value="CUO74431.1"/>
    <property type="molecule type" value="Genomic_DNA"/>
</dbReference>
<dbReference type="InterPro" id="IPR022742">
    <property type="entry name" value="Hydrolase_4"/>
</dbReference>
<gene>
    <name evidence="2" type="ORF">ERS417307_02346</name>
</gene>
<organism evidence="2 3">
    <name type="scientific">Bacteroides uniformis</name>
    <dbReference type="NCBI Taxonomy" id="820"/>
    <lineage>
        <taxon>Bacteria</taxon>
        <taxon>Pseudomonadati</taxon>
        <taxon>Bacteroidota</taxon>
        <taxon>Bacteroidia</taxon>
        <taxon>Bacteroidales</taxon>
        <taxon>Bacteroidaceae</taxon>
        <taxon>Bacteroides</taxon>
    </lineage>
</organism>
<evidence type="ECO:0000259" key="1">
    <source>
        <dbReference type="Pfam" id="PF12146"/>
    </source>
</evidence>
<dbReference type="InterPro" id="IPR029058">
    <property type="entry name" value="AB_hydrolase_fold"/>
</dbReference>
<dbReference type="Proteomes" id="UP000095419">
    <property type="component" value="Unassembled WGS sequence"/>
</dbReference>
<keyword evidence="2" id="KW-0378">Hydrolase</keyword>
<dbReference type="RefSeq" id="WP_057088488.1">
    <property type="nucleotide sequence ID" value="NZ_CYZF01000006.1"/>
</dbReference>
<accession>A0A174HJM6</accession>
<reference evidence="2 3" key="1">
    <citation type="submission" date="2015-09" db="EMBL/GenBank/DDBJ databases">
        <authorList>
            <consortium name="Pathogen Informatics"/>
        </authorList>
    </citation>
    <scope>NUCLEOTIDE SEQUENCE [LARGE SCALE GENOMIC DNA]</scope>
    <source>
        <strain evidence="2 3">2789STDY5608791</strain>
    </source>
</reference>
<dbReference type="PANTHER" id="PTHR43265">
    <property type="entry name" value="ESTERASE ESTD"/>
    <property type="match status" value="1"/>
</dbReference>
<dbReference type="SUPFAM" id="SSF53474">
    <property type="entry name" value="alpha/beta-Hydrolases"/>
    <property type="match status" value="1"/>
</dbReference>
<proteinExistence type="predicted"/>
<dbReference type="PANTHER" id="PTHR43265:SF1">
    <property type="entry name" value="ESTERASE ESTD"/>
    <property type="match status" value="1"/>
</dbReference>
<dbReference type="Gene3D" id="3.10.450.590">
    <property type="match status" value="1"/>
</dbReference>
<dbReference type="InterPro" id="IPR053145">
    <property type="entry name" value="AB_hydrolase_Est10"/>
</dbReference>
<protein>
    <submittedName>
        <fullName evidence="2">Dienelactone hydrolase and related enzymes</fullName>
    </submittedName>
</protein>
<sequence>MKEMGGIGRWALILLLLGNVYGGFAQDANTVRAQHIYELFVVGQGDSIHAALNRELQKKLAPALFNDSFRQAEKMFGKSISKGEWKTDSAQGITIYYSDVEFERYNLRFLVAFDADGALNTIRLVPAPAVSTAQPVAYDKTKMDERDITLGADGYKLPGTLTLPKRAVGPDACRVPCVILVHGSGPHDRDETIGPNKPFRDLAWGLAERGIAVVRYEKRTKAYGAACVPAGRELDYDTEAVDDAVAIVEQVRALPELAPDSVYVLGHSLGGTLAPRIAGRSKGLAGIIILAGLARSLEDALEEQFYYTSSLTDSSVNVKVQLDELKQQLANVKKLGTEEFDETISLPLGQPCSYWLFANAYKPVEVAAKLKLPIFVLQGERDYQVTMEDFGLWRSGLLRCKNAYFKSYPKLNHLLQEGSGKATPFEYNHASPVPAYVMDDIASFVRCKQNTL</sequence>
<dbReference type="AlphaFoldDB" id="A0A174HJM6"/>
<feature type="domain" description="Serine aminopeptidase S33" evidence="1">
    <location>
        <begin position="198"/>
        <end position="413"/>
    </location>
</feature>
<name>A0A174HJM6_BACUN</name>
<dbReference type="Pfam" id="PF12146">
    <property type="entry name" value="Hydrolase_4"/>
    <property type="match status" value="1"/>
</dbReference>